<protein>
    <submittedName>
        <fullName evidence="2">Uncharacterized protein</fullName>
    </submittedName>
</protein>
<dbReference type="Proteomes" id="UP000182466">
    <property type="component" value="Unassembled WGS sequence"/>
</dbReference>
<sequence length="59" mass="6484">MRTEVQTIALAFCIDTQRGDDTDELDQDNRHHRGEQADDGQVPAPNTAIMSVPKIPPAP</sequence>
<dbReference type="STRING" id="999627.SAMN05216236_102212"/>
<keyword evidence="3" id="KW-1185">Reference proteome</keyword>
<reference evidence="2 3" key="1">
    <citation type="submission" date="2016-10" db="EMBL/GenBank/DDBJ databases">
        <authorList>
            <person name="de Groot N.N."/>
        </authorList>
    </citation>
    <scope>NUCLEOTIDE SEQUENCE [LARGE SCALE GENOMIC DNA]</scope>
    <source>
        <strain evidence="2 3">CGMCC 1.10959</strain>
    </source>
</reference>
<feature type="region of interest" description="Disordered" evidence="1">
    <location>
        <begin position="18"/>
        <end position="59"/>
    </location>
</feature>
<organism evidence="2 3">
    <name type="scientific">Sedimentitalea nanhaiensis</name>
    <dbReference type="NCBI Taxonomy" id="999627"/>
    <lineage>
        <taxon>Bacteria</taxon>
        <taxon>Pseudomonadati</taxon>
        <taxon>Pseudomonadota</taxon>
        <taxon>Alphaproteobacteria</taxon>
        <taxon>Rhodobacterales</taxon>
        <taxon>Paracoccaceae</taxon>
        <taxon>Sedimentitalea</taxon>
    </lineage>
</organism>
<accession>A0A1I6YHR3</accession>
<proteinExistence type="predicted"/>
<name>A0A1I6YHR3_9RHOB</name>
<evidence type="ECO:0000313" key="3">
    <source>
        <dbReference type="Proteomes" id="UP000182466"/>
    </source>
</evidence>
<dbReference type="AlphaFoldDB" id="A0A1I6YHR3"/>
<evidence type="ECO:0000313" key="2">
    <source>
        <dbReference type="EMBL" id="SFT49857.1"/>
    </source>
</evidence>
<dbReference type="EMBL" id="FPAW01000002">
    <property type="protein sequence ID" value="SFT49857.1"/>
    <property type="molecule type" value="Genomic_DNA"/>
</dbReference>
<evidence type="ECO:0000256" key="1">
    <source>
        <dbReference type="SAM" id="MobiDB-lite"/>
    </source>
</evidence>
<gene>
    <name evidence="2" type="ORF">SAMN05216236_102212</name>
</gene>